<gene>
    <name evidence="2" type="ORF">ACFS7Z_22655</name>
</gene>
<accession>A0ABW6C030</accession>
<dbReference type="Pfam" id="PF01471">
    <property type="entry name" value="PG_binding_1"/>
    <property type="match status" value="1"/>
</dbReference>
<evidence type="ECO:0000259" key="1">
    <source>
        <dbReference type="Pfam" id="PF01471"/>
    </source>
</evidence>
<sequence>MSHFQISHTLLANLCRRNRFPVAQELMIFLGIRGSLPVFPENQAFATTHDLMLSSTDHQHPRCTLVQWLPAQGLLAVFPGSTVPHLKYIRKALTRGGAGANQMLTGYYADYRKGDHNLSSPPTRHRAFRQMEARYVLRTLDDEVYEADDRMEFNNPFDNLHAAWSMGVNHPDFASAGCQVVVGYPKCASRGSSPDSGPWASFVRNAYAQTQDYFPYVLLTGQDYYRAAAGTFAASDYRLRYGSVGEEVRLLQQRLKTKRFYEGIVDDKLGPRTMNAVLAFQRSSFGADAADGIVGPVTLSAL</sequence>
<proteinExistence type="predicted"/>
<protein>
    <submittedName>
        <fullName evidence="2">Peptidoglycan-binding protein</fullName>
    </submittedName>
</protein>
<dbReference type="InterPro" id="IPR002477">
    <property type="entry name" value="Peptidoglycan-bd-like"/>
</dbReference>
<name>A0ABW6C030_9BACT</name>
<organism evidence="2 3">
    <name type="scientific">Pontibacter toksunensis</name>
    <dbReference type="NCBI Taxonomy" id="1332631"/>
    <lineage>
        <taxon>Bacteria</taxon>
        <taxon>Pseudomonadati</taxon>
        <taxon>Bacteroidota</taxon>
        <taxon>Cytophagia</taxon>
        <taxon>Cytophagales</taxon>
        <taxon>Hymenobacteraceae</taxon>
        <taxon>Pontibacter</taxon>
    </lineage>
</organism>
<dbReference type="InterPro" id="IPR036365">
    <property type="entry name" value="PGBD-like_sf"/>
</dbReference>
<feature type="domain" description="Peptidoglycan binding-like" evidence="1">
    <location>
        <begin position="245"/>
        <end position="302"/>
    </location>
</feature>
<dbReference type="Gene3D" id="1.10.101.10">
    <property type="entry name" value="PGBD-like superfamily/PGBD"/>
    <property type="match status" value="1"/>
</dbReference>
<reference evidence="3" key="1">
    <citation type="journal article" date="2019" name="Int. J. Syst. Evol. Microbiol.">
        <title>The Global Catalogue of Microorganisms (GCM) 10K type strain sequencing project: providing services to taxonomists for standard genome sequencing and annotation.</title>
        <authorList>
            <consortium name="The Broad Institute Genomics Platform"/>
            <consortium name="The Broad Institute Genome Sequencing Center for Infectious Disease"/>
            <person name="Wu L."/>
            <person name="Ma J."/>
        </authorList>
    </citation>
    <scope>NUCLEOTIDE SEQUENCE [LARGE SCALE GENOMIC DNA]</scope>
    <source>
        <strain evidence="3">KCTC 23984</strain>
    </source>
</reference>
<dbReference type="RefSeq" id="WP_377490050.1">
    <property type="nucleotide sequence ID" value="NZ_JBHUOX010000025.1"/>
</dbReference>
<keyword evidence="3" id="KW-1185">Reference proteome</keyword>
<dbReference type="SUPFAM" id="SSF47090">
    <property type="entry name" value="PGBD-like"/>
    <property type="match status" value="1"/>
</dbReference>
<dbReference type="InterPro" id="IPR036366">
    <property type="entry name" value="PGBDSf"/>
</dbReference>
<evidence type="ECO:0000313" key="3">
    <source>
        <dbReference type="Proteomes" id="UP001597641"/>
    </source>
</evidence>
<dbReference type="Proteomes" id="UP001597641">
    <property type="component" value="Unassembled WGS sequence"/>
</dbReference>
<comment type="caution">
    <text evidence="2">The sequence shown here is derived from an EMBL/GenBank/DDBJ whole genome shotgun (WGS) entry which is preliminary data.</text>
</comment>
<evidence type="ECO:0000313" key="2">
    <source>
        <dbReference type="EMBL" id="MFD3003181.1"/>
    </source>
</evidence>
<dbReference type="EMBL" id="JBHUOX010000025">
    <property type="protein sequence ID" value="MFD3003181.1"/>
    <property type="molecule type" value="Genomic_DNA"/>
</dbReference>